<keyword evidence="4" id="KW-1185">Reference proteome</keyword>
<feature type="region of interest" description="Disordered" evidence="1">
    <location>
        <begin position="275"/>
        <end position="327"/>
    </location>
</feature>
<dbReference type="PANTHER" id="PTHR46836:SF7">
    <property type="entry name" value="PHOSPHATIDYLINOSITOL N-ACETYGLUCOSAMINLYTRANSFERASE SUBUNIT P-LIKE PROTEIN"/>
    <property type="match status" value="1"/>
</dbReference>
<feature type="region of interest" description="Disordered" evidence="1">
    <location>
        <begin position="208"/>
        <end position="256"/>
    </location>
</feature>
<feature type="compositionally biased region" description="Basic and acidic residues" evidence="1">
    <location>
        <begin position="240"/>
        <end position="256"/>
    </location>
</feature>
<evidence type="ECO:0000259" key="2">
    <source>
        <dbReference type="Pfam" id="PF14309"/>
    </source>
</evidence>
<organism evidence="3 4">
    <name type="scientific">Carnegiea gigantea</name>
    <dbReference type="NCBI Taxonomy" id="171969"/>
    <lineage>
        <taxon>Eukaryota</taxon>
        <taxon>Viridiplantae</taxon>
        <taxon>Streptophyta</taxon>
        <taxon>Embryophyta</taxon>
        <taxon>Tracheophyta</taxon>
        <taxon>Spermatophyta</taxon>
        <taxon>Magnoliopsida</taxon>
        <taxon>eudicotyledons</taxon>
        <taxon>Gunneridae</taxon>
        <taxon>Pentapetalae</taxon>
        <taxon>Caryophyllales</taxon>
        <taxon>Cactineae</taxon>
        <taxon>Cactaceae</taxon>
        <taxon>Cactoideae</taxon>
        <taxon>Echinocereeae</taxon>
        <taxon>Carnegiea</taxon>
    </lineage>
</organism>
<dbReference type="AlphaFoldDB" id="A0A9Q1JNF8"/>
<sequence length="838" mass="94171">MATEINPTSVLAKLMGIERPSLPHSQGRQKILSKNYFQNIAFITHRERSPLNFYEDEDEFSMAVDGHRDIEDIRQLSERSVDEFSNLGGGSINVAQSVHVKTMLDGVRYLCQDQRSKQFEGFDPQDNASMCSELRCLTNLCSLRASTIKKEKSSEVRIWQKKSQQRMETSRFTQNVSKDCLEVGNGCCSPSKRIIELNMQNSKLSLPGISSLPNSASGGRKQNISCGRDKGISSRGKKMRNLDNGRESPVEDRKSAREIAKRLASEVKHSIWHSFTDISDSGPRGDNNSANEHGETVSSFSCLSSLDNEHETSSSKPIKKSASQDVQKINKEISERWRTRKNDREARTFQGNSDGVPCRVIGCQVGAARYLSKPTLFPSAWVPGSRIRDLNLDSHWCLRSVKQENLECDNLGDNFGDEILRSTLEPSGVGPSSGEYDIRKALRILNDSKKFEESNMSEEVSSAPESSSESSLLPYMESPTYLEALMTLREAHDMNAENHVSQEGSFVSVLNCTVVPPSMDNEGIIDEGNRKAGTCVKLQRKQLSAEATTLILLENRGSSFPELCLKHQVKENSSEPVSPVSSLEGPEACRCWPKPIVESKQISSFPEFLENNVHDFQRKVQPIDTMSLESGSEGPEMAVSTDGDNEGSSVGCYREDSQIMEMHGTIENRDFSYVVDVLSELGFPTLNLETESEAWCCQGYALNPLVFESLEKKYGKQTFWERSERKLLFDRMDLGLMEIAQSIDPINTQRKPLSKMFGSMQNQELVEEELWALLVKQEEESKQASCSKVCGGEMEWLEIETYTYLIVKEVESLILDELVEEFVSMATLFWRRVRASRA</sequence>
<dbReference type="InterPro" id="IPR025486">
    <property type="entry name" value="DUF4378"/>
</dbReference>
<feature type="region of interest" description="Disordered" evidence="1">
    <location>
        <begin position="628"/>
        <end position="649"/>
    </location>
</feature>
<evidence type="ECO:0000256" key="1">
    <source>
        <dbReference type="SAM" id="MobiDB-lite"/>
    </source>
</evidence>
<dbReference type="PANTHER" id="PTHR46836">
    <property type="entry name" value="AFADIN"/>
    <property type="match status" value="1"/>
</dbReference>
<dbReference type="Proteomes" id="UP001153076">
    <property type="component" value="Unassembled WGS sequence"/>
</dbReference>
<feature type="domain" description="DUF4378" evidence="2">
    <location>
        <begin position="670"/>
        <end position="821"/>
    </location>
</feature>
<gene>
    <name evidence="3" type="ORF">Cgig2_028278</name>
</gene>
<dbReference type="OrthoDB" id="1584003at2759"/>
<evidence type="ECO:0000313" key="4">
    <source>
        <dbReference type="Proteomes" id="UP001153076"/>
    </source>
</evidence>
<accession>A0A9Q1JNF8</accession>
<feature type="compositionally biased region" description="Low complexity" evidence="1">
    <location>
        <begin position="457"/>
        <end position="472"/>
    </location>
</feature>
<dbReference type="Pfam" id="PF14309">
    <property type="entry name" value="DUF4378"/>
    <property type="match status" value="1"/>
</dbReference>
<feature type="compositionally biased region" description="Polar residues" evidence="1">
    <location>
        <begin position="211"/>
        <end position="225"/>
    </location>
</feature>
<protein>
    <recommendedName>
        <fullName evidence="2">DUF4378 domain-containing protein</fullName>
    </recommendedName>
</protein>
<evidence type="ECO:0000313" key="3">
    <source>
        <dbReference type="EMBL" id="KAJ8428001.1"/>
    </source>
</evidence>
<reference evidence="3" key="1">
    <citation type="submission" date="2022-04" db="EMBL/GenBank/DDBJ databases">
        <title>Carnegiea gigantea Genome sequencing and assembly v2.</title>
        <authorList>
            <person name="Copetti D."/>
            <person name="Sanderson M.J."/>
            <person name="Burquez A."/>
            <person name="Wojciechowski M.F."/>
        </authorList>
    </citation>
    <scope>NUCLEOTIDE SEQUENCE</scope>
    <source>
        <strain evidence="3">SGP5-SGP5p</strain>
        <tissue evidence="3">Aerial part</tissue>
    </source>
</reference>
<proteinExistence type="predicted"/>
<name>A0A9Q1JNF8_9CARY</name>
<feature type="region of interest" description="Disordered" evidence="1">
    <location>
        <begin position="453"/>
        <end position="472"/>
    </location>
</feature>
<feature type="compositionally biased region" description="Polar residues" evidence="1">
    <location>
        <begin position="286"/>
        <end position="306"/>
    </location>
</feature>
<dbReference type="EMBL" id="JAKOGI010001066">
    <property type="protein sequence ID" value="KAJ8428001.1"/>
    <property type="molecule type" value="Genomic_DNA"/>
</dbReference>
<comment type="caution">
    <text evidence="3">The sequence shown here is derived from an EMBL/GenBank/DDBJ whole genome shotgun (WGS) entry which is preliminary data.</text>
</comment>